<dbReference type="Gene3D" id="3.30.565.10">
    <property type="entry name" value="Histidine kinase-like ATPase, C-terminal domain"/>
    <property type="match status" value="1"/>
</dbReference>
<dbReference type="InterPro" id="IPR003661">
    <property type="entry name" value="HisK_dim/P_dom"/>
</dbReference>
<evidence type="ECO:0000256" key="8">
    <source>
        <dbReference type="ARBA" id="ARBA00022741"/>
    </source>
</evidence>
<evidence type="ECO:0000256" key="2">
    <source>
        <dbReference type="ARBA" id="ARBA00004651"/>
    </source>
</evidence>
<dbReference type="Gene3D" id="6.10.340.10">
    <property type="match status" value="1"/>
</dbReference>
<evidence type="ECO:0000256" key="5">
    <source>
        <dbReference type="ARBA" id="ARBA00022553"/>
    </source>
</evidence>
<comment type="caution">
    <text evidence="17">The sequence shown here is derived from an EMBL/GenBank/DDBJ whole genome shotgun (WGS) entry which is preliminary data.</text>
</comment>
<evidence type="ECO:0000256" key="10">
    <source>
        <dbReference type="ARBA" id="ARBA00022840"/>
    </source>
</evidence>
<protein>
    <recommendedName>
        <fullName evidence="3">histidine kinase</fullName>
        <ecNumber evidence="3">2.7.13.3</ecNumber>
    </recommendedName>
</protein>
<accession>A0A0F5VB79</accession>
<feature type="domain" description="HAMP" evidence="16">
    <location>
        <begin position="448"/>
        <end position="503"/>
    </location>
</feature>
<keyword evidence="12" id="KW-0902">Two-component regulatory system</keyword>
<dbReference type="SUPFAM" id="SSF55874">
    <property type="entry name" value="ATPase domain of HSP90 chaperone/DNA topoisomerase II/histidine kinase"/>
    <property type="match status" value="1"/>
</dbReference>
<evidence type="ECO:0000313" key="17">
    <source>
        <dbReference type="EMBL" id="KKC99378.1"/>
    </source>
</evidence>
<dbReference type="PATRIC" id="fig|265726.11.peg.927"/>
<dbReference type="InterPro" id="IPR005467">
    <property type="entry name" value="His_kinase_dom"/>
</dbReference>
<dbReference type="Gene3D" id="1.10.287.130">
    <property type="match status" value="1"/>
</dbReference>
<keyword evidence="7 14" id="KW-0812">Transmembrane</keyword>
<dbReference type="InterPro" id="IPR003660">
    <property type="entry name" value="HAMP_dom"/>
</dbReference>
<dbReference type="PANTHER" id="PTHR45528:SF1">
    <property type="entry name" value="SENSOR HISTIDINE KINASE CPXA"/>
    <property type="match status" value="1"/>
</dbReference>
<dbReference type="Pfam" id="PF02518">
    <property type="entry name" value="HATPase_c"/>
    <property type="match status" value="1"/>
</dbReference>
<dbReference type="InterPro" id="IPR022510">
    <property type="entry name" value="Sortase_His-kinase"/>
</dbReference>
<dbReference type="GO" id="GO:0005524">
    <property type="term" value="F:ATP binding"/>
    <property type="evidence" value="ECO:0007669"/>
    <property type="project" value="UniProtKB-KW"/>
</dbReference>
<dbReference type="SMART" id="SM00388">
    <property type="entry name" value="HisKA"/>
    <property type="match status" value="1"/>
</dbReference>
<keyword evidence="4" id="KW-1003">Cell membrane</keyword>
<evidence type="ECO:0000259" key="16">
    <source>
        <dbReference type="PROSITE" id="PS50885"/>
    </source>
</evidence>
<evidence type="ECO:0000256" key="6">
    <source>
        <dbReference type="ARBA" id="ARBA00022679"/>
    </source>
</evidence>
<evidence type="ECO:0000256" key="7">
    <source>
        <dbReference type="ARBA" id="ARBA00022692"/>
    </source>
</evidence>
<dbReference type="NCBIfam" id="TIGR03785">
    <property type="entry name" value="marine_sort_HK"/>
    <property type="match status" value="1"/>
</dbReference>
<evidence type="ECO:0000313" key="18">
    <source>
        <dbReference type="Proteomes" id="UP000033633"/>
    </source>
</evidence>
<evidence type="ECO:0000256" key="11">
    <source>
        <dbReference type="ARBA" id="ARBA00022989"/>
    </source>
</evidence>
<evidence type="ECO:0000256" key="12">
    <source>
        <dbReference type="ARBA" id="ARBA00023012"/>
    </source>
</evidence>
<evidence type="ECO:0000256" key="1">
    <source>
        <dbReference type="ARBA" id="ARBA00000085"/>
    </source>
</evidence>
<organism evidence="17 18">
    <name type="scientific">Photobacterium halotolerans</name>
    <dbReference type="NCBI Taxonomy" id="265726"/>
    <lineage>
        <taxon>Bacteria</taxon>
        <taxon>Pseudomonadati</taxon>
        <taxon>Pseudomonadota</taxon>
        <taxon>Gammaproteobacteria</taxon>
        <taxon>Vibrionales</taxon>
        <taxon>Vibrionaceae</taxon>
        <taxon>Photobacterium</taxon>
    </lineage>
</organism>
<evidence type="ECO:0000256" key="3">
    <source>
        <dbReference type="ARBA" id="ARBA00012438"/>
    </source>
</evidence>
<evidence type="ECO:0000259" key="15">
    <source>
        <dbReference type="PROSITE" id="PS50109"/>
    </source>
</evidence>
<gene>
    <name evidence="17" type="ORF">KY46_13480</name>
</gene>
<keyword evidence="6" id="KW-0808">Transferase</keyword>
<dbReference type="InterPro" id="IPR036097">
    <property type="entry name" value="HisK_dim/P_sf"/>
</dbReference>
<dbReference type="SUPFAM" id="SSF49344">
    <property type="entry name" value="CBD9-like"/>
    <property type="match status" value="1"/>
</dbReference>
<evidence type="ECO:0000256" key="9">
    <source>
        <dbReference type="ARBA" id="ARBA00022777"/>
    </source>
</evidence>
<keyword evidence="8" id="KW-0547">Nucleotide-binding</keyword>
<keyword evidence="9 17" id="KW-0418">Kinase</keyword>
<dbReference type="Pfam" id="PF00512">
    <property type="entry name" value="HisKA"/>
    <property type="match status" value="1"/>
</dbReference>
<dbReference type="SMART" id="SM00387">
    <property type="entry name" value="HATPase_c"/>
    <property type="match status" value="1"/>
</dbReference>
<dbReference type="GO" id="GO:0000155">
    <property type="term" value="F:phosphorelay sensor kinase activity"/>
    <property type="evidence" value="ECO:0007669"/>
    <property type="project" value="InterPro"/>
</dbReference>
<dbReference type="Proteomes" id="UP000033633">
    <property type="component" value="Unassembled WGS sequence"/>
</dbReference>
<dbReference type="CDD" id="cd00082">
    <property type="entry name" value="HisKA"/>
    <property type="match status" value="1"/>
</dbReference>
<dbReference type="InterPro" id="IPR036890">
    <property type="entry name" value="HATPase_C_sf"/>
</dbReference>
<keyword evidence="18" id="KW-1185">Reference proteome</keyword>
<evidence type="ECO:0000256" key="13">
    <source>
        <dbReference type="ARBA" id="ARBA00023136"/>
    </source>
</evidence>
<dbReference type="GO" id="GO:0005886">
    <property type="term" value="C:plasma membrane"/>
    <property type="evidence" value="ECO:0007669"/>
    <property type="project" value="UniProtKB-SubCell"/>
</dbReference>
<dbReference type="RefSeq" id="WP_046221157.1">
    <property type="nucleotide sequence ID" value="NZ_JWYV01000011.1"/>
</dbReference>
<proteinExistence type="predicted"/>
<name>A0A0F5VB79_9GAMM</name>
<feature type="domain" description="Histidine kinase" evidence="15">
    <location>
        <begin position="511"/>
        <end position="726"/>
    </location>
</feature>
<dbReference type="InterPro" id="IPR050398">
    <property type="entry name" value="HssS/ArlS-like"/>
</dbReference>
<keyword evidence="5" id="KW-0597">Phosphoprotein</keyword>
<evidence type="ECO:0000256" key="4">
    <source>
        <dbReference type="ARBA" id="ARBA00022475"/>
    </source>
</evidence>
<dbReference type="SUPFAM" id="SSF47384">
    <property type="entry name" value="Homodimeric domain of signal transducing histidine kinase"/>
    <property type="match status" value="1"/>
</dbReference>
<dbReference type="AlphaFoldDB" id="A0A0F5VB79"/>
<comment type="catalytic activity">
    <reaction evidence="1">
        <text>ATP + protein L-histidine = ADP + protein N-phospho-L-histidine.</text>
        <dbReference type="EC" id="2.7.13.3"/>
    </reaction>
</comment>
<evidence type="ECO:0000256" key="14">
    <source>
        <dbReference type="SAM" id="Phobius"/>
    </source>
</evidence>
<keyword evidence="13 14" id="KW-0472">Membrane</keyword>
<dbReference type="PANTHER" id="PTHR45528">
    <property type="entry name" value="SENSOR HISTIDINE KINASE CPXA"/>
    <property type="match status" value="1"/>
</dbReference>
<reference evidence="17 18" key="1">
    <citation type="submission" date="2014-12" db="EMBL/GenBank/DDBJ databases">
        <title>Mercury Reductase activity and rhizosphere competence traits in the genome of root associated Photobacterium halotolerans MELD1.</title>
        <authorList>
            <person name="Mathew D.C."/>
            <person name="Huang C.-C."/>
        </authorList>
    </citation>
    <scope>NUCLEOTIDE SEQUENCE [LARGE SCALE GENOMIC DNA]</scope>
    <source>
        <strain evidence="17 18">MELD1</strain>
    </source>
</reference>
<dbReference type="PROSITE" id="PS50109">
    <property type="entry name" value="HIS_KIN"/>
    <property type="match status" value="1"/>
</dbReference>
<dbReference type="EC" id="2.7.13.3" evidence="3"/>
<feature type="transmembrane region" description="Helical" evidence="14">
    <location>
        <begin position="428"/>
        <end position="448"/>
    </location>
</feature>
<dbReference type="InterPro" id="IPR003594">
    <property type="entry name" value="HATPase_dom"/>
</dbReference>
<feature type="transmembrane region" description="Helical" evidence="14">
    <location>
        <begin position="12"/>
        <end position="31"/>
    </location>
</feature>
<comment type="subcellular location">
    <subcellularLocation>
        <location evidence="2">Cell membrane</location>
        <topology evidence="2">Multi-pass membrane protein</topology>
    </subcellularLocation>
</comment>
<dbReference type="OrthoDB" id="6735159at2"/>
<dbReference type="EMBL" id="JWYV01000011">
    <property type="protein sequence ID" value="KKC99378.1"/>
    <property type="molecule type" value="Genomic_DNA"/>
</dbReference>
<keyword evidence="11 14" id="KW-1133">Transmembrane helix</keyword>
<dbReference type="STRING" id="265726.KY46_13480"/>
<dbReference type="PROSITE" id="PS50885">
    <property type="entry name" value="HAMP"/>
    <property type="match status" value="1"/>
</dbReference>
<sequence length="730" mass="81591">MGRLIARLNAGLRVKIVIIASLLLTLPWFGYRFVLEIEKLLRQGQEQTLIGTARAIATALNERPALFSQQASFLPSVQHGRDLYVYDLPGSITIDGHLTDWPEDLDAKMHYYGRQYVRFSQRPYQQGQTDFYLITGRHQQQFYAAMKVKDQHTVLRRSNSHQVDRNDHLILALTTPQGEFQRYLIALEEGGQTSAWIITDELDEPNLFSPTNLMTAQWQPRQDGYSLEISMPLSLLGQRLSVSVYDVNHDTHRDVETIIGTANANTASDLGTVLLPSPEIERIVKGMGHSSSRIWVLDRHQRVLAQSGDIQHSDGVWATSVRYDEEDHGLGSWLDQHLLRPLYSTFLLSEPVPFQDKPANPALITGVNVDQALQGRGYAHWRASTDGKAMILSAAYPIWLNDKVMGAVVAEESTQGVQTLKNRALEQLFNVLLAIIIIAAVILFLFASSLSGRIRRLRDQAEQSIDAQGRIREAIIASSSKDEVGDLSRSLAGMVNRLGQYNHYLENLSSRLSHELRTPVAVVRSSLDNLSMSGLNHDEQRYIERAQEGIRRLGTILSSMTEATRIEQSLQGADMEEFTFNELISGCMQGYQFAFTERDFQVQVPERPVNITGAPDFLAQLLDKLVANAVEFSQPGSQIDVTLSQIGKFATVTVSNQGPLLPDDMADQLLHSMVSVRSQAHQDKPHLGLGLYIARLIVDYHAGEITIRNRHDCLGVTVTVTLPLSRTASP</sequence>
<keyword evidence="10" id="KW-0067">ATP-binding</keyword>
<dbReference type="Gene3D" id="2.60.40.1190">
    <property type="match status" value="1"/>
</dbReference>